<dbReference type="EMBL" id="OZ034824">
    <property type="protein sequence ID" value="CAL1673601.1"/>
    <property type="molecule type" value="Genomic_DNA"/>
</dbReference>
<reference evidence="2 3" key="1">
    <citation type="submission" date="2024-04" db="EMBL/GenBank/DDBJ databases">
        <authorList>
            <consortium name="Molecular Ecology Group"/>
        </authorList>
    </citation>
    <scope>NUCLEOTIDE SEQUENCE [LARGE SCALE GENOMIC DNA]</scope>
</reference>
<organism evidence="2 3">
    <name type="scientific">Lasius platythorax</name>
    <dbReference type="NCBI Taxonomy" id="488582"/>
    <lineage>
        <taxon>Eukaryota</taxon>
        <taxon>Metazoa</taxon>
        <taxon>Ecdysozoa</taxon>
        <taxon>Arthropoda</taxon>
        <taxon>Hexapoda</taxon>
        <taxon>Insecta</taxon>
        <taxon>Pterygota</taxon>
        <taxon>Neoptera</taxon>
        <taxon>Endopterygota</taxon>
        <taxon>Hymenoptera</taxon>
        <taxon>Apocrita</taxon>
        <taxon>Aculeata</taxon>
        <taxon>Formicoidea</taxon>
        <taxon>Formicidae</taxon>
        <taxon>Formicinae</taxon>
        <taxon>Lasius</taxon>
        <taxon>Lasius</taxon>
    </lineage>
</organism>
<dbReference type="Proteomes" id="UP001497644">
    <property type="component" value="Chromosome 1"/>
</dbReference>
<keyword evidence="1" id="KW-0812">Transmembrane</keyword>
<proteinExistence type="predicted"/>
<keyword evidence="1" id="KW-1133">Transmembrane helix</keyword>
<protein>
    <submittedName>
        <fullName evidence="2">Uncharacterized protein</fullName>
    </submittedName>
</protein>
<gene>
    <name evidence="2" type="ORF">LPLAT_LOCUS456</name>
</gene>
<name>A0AAV2N1G4_9HYME</name>
<accession>A0AAV2N1G4</accession>
<dbReference type="AlphaFoldDB" id="A0AAV2N1G4"/>
<sequence length="108" mass="12508">MNMSLAGVDEKKKLDIKTFLYNESFPSRRNDTTPPPLALLQLQPLFLFLSLSLSFSFSLSLYAVENLYSYQKVGVTRLRKTSFRYRRNRIESGRARARAATVIPFFSF</sequence>
<feature type="transmembrane region" description="Helical" evidence="1">
    <location>
        <begin position="45"/>
        <end position="64"/>
    </location>
</feature>
<keyword evidence="1" id="KW-0472">Membrane</keyword>
<evidence type="ECO:0000313" key="2">
    <source>
        <dbReference type="EMBL" id="CAL1673601.1"/>
    </source>
</evidence>
<evidence type="ECO:0000256" key="1">
    <source>
        <dbReference type="SAM" id="Phobius"/>
    </source>
</evidence>
<keyword evidence="3" id="KW-1185">Reference proteome</keyword>
<evidence type="ECO:0000313" key="3">
    <source>
        <dbReference type="Proteomes" id="UP001497644"/>
    </source>
</evidence>